<organism evidence="3 4">
    <name type="scientific">Kribbella deserti</name>
    <dbReference type="NCBI Taxonomy" id="1926257"/>
    <lineage>
        <taxon>Bacteria</taxon>
        <taxon>Bacillati</taxon>
        <taxon>Actinomycetota</taxon>
        <taxon>Actinomycetes</taxon>
        <taxon>Propionibacteriales</taxon>
        <taxon>Kribbellaceae</taxon>
        <taxon>Kribbella</taxon>
    </lineage>
</organism>
<name>A0ABV6QTD1_9ACTN</name>
<gene>
    <name evidence="3" type="ORF">ACFFGN_27720</name>
</gene>
<feature type="domain" description="Peptidoglycan binding-like" evidence="2">
    <location>
        <begin position="94"/>
        <end position="131"/>
    </location>
</feature>
<dbReference type="InterPro" id="IPR036365">
    <property type="entry name" value="PGBD-like_sf"/>
</dbReference>
<dbReference type="Pfam" id="PF01471">
    <property type="entry name" value="PG_binding_1"/>
    <property type="match status" value="1"/>
</dbReference>
<feature type="signal peptide" evidence="1">
    <location>
        <begin position="1"/>
        <end position="33"/>
    </location>
</feature>
<evidence type="ECO:0000256" key="1">
    <source>
        <dbReference type="SAM" id="SignalP"/>
    </source>
</evidence>
<proteinExistence type="predicted"/>
<keyword evidence="4" id="KW-1185">Reference proteome</keyword>
<comment type="caution">
    <text evidence="3">The sequence shown here is derived from an EMBL/GenBank/DDBJ whole genome shotgun (WGS) entry which is preliminary data.</text>
</comment>
<dbReference type="RefSeq" id="WP_380053155.1">
    <property type="nucleotide sequence ID" value="NZ_JBHLTC010000036.1"/>
</dbReference>
<evidence type="ECO:0000313" key="4">
    <source>
        <dbReference type="Proteomes" id="UP001589890"/>
    </source>
</evidence>
<protein>
    <submittedName>
        <fullName evidence="3">Peptidoglycan-binding protein</fullName>
    </submittedName>
</protein>
<reference evidence="3 4" key="1">
    <citation type="submission" date="2024-09" db="EMBL/GenBank/DDBJ databases">
        <authorList>
            <person name="Sun Q."/>
            <person name="Mori K."/>
        </authorList>
    </citation>
    <scope>NUCLEOTIDE SEQUENCE [LARGE SCALE GENOMIC DNA]</scope>
    <source>
        <strain evidence="3 4">CGMCC 1.15906</strain>
    </source>
</reference>
<dbReference type="EMBL" id="JBHLTC010000036">
    <property type="protein sequence ID" value="MFC0627894.1"/>
    <property type="molecule type" value="Genomic_DNA"/>
</dbReference>
<dbReference type="InterPro" id="IPR036366">
    <property type="entry name" value="PGBDSf"/>
</dbReference>
<evidence type="ECO:0000313" key="3">
    <source>
        <dbReference type="EMBL" id="MFC0627894.1"/>
    </source>
</evidence>
<dbReference type="InterPro" id="IPR002477">
    <property type="entry name" value="Peptidoglycan-bd-like"/>
</dbReference>
<evidence type="ECO:0000259" key="2">
    <source>
        <dbReference type="Pfam" id="PF01471"/>
    </source>
</evidence>
<feature type="chain" id="PRO_5045769554" evidence="1">
    <location>
        <begin position="34"/>
        <end position="232"/>
    </location>
</feature>
<dbReference type="Gene3D" id="1.10.101.10">
    <property type="entry name" value="PGBD-like superfamily/PGBD"/>
    <property type="match status" value="1"/>
</dbReference>
<dbReference type="Proteomes" id="UP001589890">
    <property type="component" value="Unassembled WGS sequence"/>
</dbReference>
<keyword evidence="1" id="KW-0732">Signal</keyword>
<dbReference type="SUPFAM" id="SSF47090">
    <property type="entry name" value="PGBD-like"/>
    <property type="match status" value="1"/>
</dbReference>
<accession>A0ABV6QTD1</accession>
<sequence length="232" mass="24738">MSNILRRPRTRGAIITAALAGSLVCGLAATAGADGNSPSMQTVQAATTAQAAPIAQAAAAEGGAAAAASCSTTYLAYGSRGTCVKQLQVNLGGLRADGVYGSSTRSRVRAFQADARIGVDGKVGPQTWRKLRSYGKALAWVGGLTLYMCELKSKDFRVSMWNNTSKWANWGYYMSDHSYPIGWEKIGPNRINTQFNIYAGSYNGTSFTAWVGSNKYTTRNVRDISPRLIPAC</sequence>